<evidence type="ECO:0000256" key="6">
    <source>
        <dbReference type="SAM" id="Phobius"/>
    </source>
</evidence>
<dbReference type="InterPro" id="IPR036259">
    <property type="entry name" value="MFS_trans_sf"/>
</dbReference>
<dbReference type="InterPro" id="IPR005828">
    <property type="entry name" value="MFS_sugar_transport-like"/>
</dbReference>
<feature type="transmembrane region" description="Helical" evidence="6">
    <location>
        <begin position="125"/>
        <end position="147"/>
    </location>
</feature>
<evidence type="ECO:0000259" key="7">
    <source>
        <dbReference type="PROSITE" id="PS50850"/>
    </source>
</evidence>
<feature type="domain" description="Major facilitator superfamily (MFS) profile" evidence="7">
    <location>
        <begin position="33"/>
        <end position="413"/>
    </location>
</feature>
<dbReference type="PROSITE" id="PS50850">
    <property type="entry name" value="MFS"/>
    <property type="match status" value="1"/>
</dbReference>
<comment type="similarity">
    <text evidence="2">Belongs to the major facilitator superfamily. Sugar transporter (TC 2.A.1.1) family.</text>
</comment>
<feature type="transmembrane region" description="Helical" evidence="6">
    <location>
        <begin position="191"/>
        <end position="212"/>
    </location>
</feature>
<keyword evidence="9" id="KW-1185">Reference proteome</keyword>
<evidence type="ECO:0000313" key="8">
    <source>
        <dbReference type="EMBL" id="KAF7556846.1"/>
    </source>
</evidence>
<keyword evidence="5 6" id="KW-0472">Membrane</keyword>
<evidence type="ECO:0000256" key="4">
    <source>
        <dbReference type="ARBA" id="ARBA00022989"/>
    </source>
</evidence>
<feature type="transmembrane region" description="Helical" evidence="6">
    <location>
        <begin position="317"/>
        <end position="336"/>
    </location>
</feature>
<protein>
    <recommendedName>
        <fullName evidence="7">Major facilitator superfamily (MFS) profile domain-containing protein</fullName>
    </recommendedName>
</protein>
<feature type="transmembrane region" description="Helical" evidence="6">
    <location>
        <begin position="348"/>
        <end position="367"/>
    </location>
</feature>
<dbReference type="GO" id="GO:0016020">
    <property type="term" value="C:membrane"/>
    <property type="evidence" value="ECO:0007669"/>
    <property type="project" value="UniProtKB-SubCell"/>
</dbReference>
<dbReference type="SUPFAM" id="SSF103473">
    <property type="entry name" value="MFS general substrate transporter"/>
    <property type="match status" value="2"/>
</dbReference>
<dbReference type="Pfam" id="PF00083">
    <property type="entry name" value="Sugar_tr"/>
    <property type="match status" value="2"/>
</dbReference>
<proteinExistence type="inferred from homology"/>
<keyword evidence="4 6" id="KW-1133">Transmembrane helix</keyword>
<dbReference type="Proteomes" id="UP000722485">
    <property type="component" value="Unassembled WGS sequence"/>
</dbReference>
<dbReference type="PANTHER" id="PTHR48022">
    <property type="entry name" value="PLASTIDIC GLUCOSE TRANSPORTER 4"/>
    <property type="match status" value="1"/>
</dbReference>
<dbReference type="InterPro" id="IPR050360">
    <property type="entry name" value="MFS_Sugar_Transporters"/>
</dbReference>
<keyword evidence="3 6" id="KW-0812">Transmembrane</keyword>
<feature type="transmembrane region" description="Helical" evidence="6">
    <location>
        <begin position="32"/>
        <end position="57"/>
    </location>
</feature>
<sequence length="413" mass="45573">MTEAHASDGQENPAGDNPAPWYKQSHLLKLNYIILSLVLFSSANGYDGSIMGGLLAFDTWNQFMENPTGLYLGWISAIYWLGNGLFFPVAAWVSNRYGRKPGIYVGYLFLVIGTAMQATAQSEKIFTVARLFIGTAGAWFGNSAPLLINEIAHPKHRSIASALFMCGWPLGGTVCSWVVFACRTIPSNWSWRVPVIMQIVIPLIGLPGFLMAPESPRWLISVGRTEEATEIIANHQAGGDRQSPLVTHQVQEIEEIITIEKEAAANTSGSFAESGSSKVGLAVVPFLFIFYGGYDIALTPFYTSYPCEIWPFRLRSFGLSLTWCSSVLALFFNTFINPIALKAIAWKFYIVFVVVLLLLLVTVYFYYPETRGYSLEQIATVFDGIDGVQTSGVMMVKTEDTKNGKPVARVDSV</sequence>
<dbReference type="AlphaFoldDB" id="A0A9P5HFG6"/>
<feature type="transmembrane region" description="Helical" evidence="6">
    <location>
        <begin position="69"/>
        <end position="90"/>
    </location>
</feature>
<evidence type="ECO:0000256" key="2">
    <source>
        <dbReference type="ARBA" id="ARBA00010992"/>
    </source>
</evidence>
<organism evidence="8 9">
    <name type="scientific">Cylindrodendrum hubeiense</name>
    <dbReference type="NCBI Taxonomy" id="595255"/>
    <lineage>
        <taxon>Eukaryota</taxon>
        <taxon>Fungi</taxon>
        <taxon>Dikarya</taxon>
        <taxon>Ascomycota</taxon>
        <taxon>Pezizomycotina</taxon>
        <taxon>Sordariomycetes</taxon>
        <taxon>Hypocreomycetidae</taxon>
        <taxon>Hypocreales</taxon>
        <taxon>Nectriaceae</taxon>
        <taxon>Cylindrodendrum</taxon>
    </lineage>
</organism>
<feature type="transmembrane region" description="Helical" evidence="6">
    <location>
        <begin position="159"/>
        <end position="179"/>
    </location>
</feature>
<dbReference type="EMBL" id="JAANBB010000009">
    <property type="protein sequence ID" value="KAF7556846.1"/>
    <property type="molecule type" value="Genomic_DNA"/>
</dbReference>
<dbReference type="GO" id="GO:0005351">
    <property type="term" value="F:carbohydrate:proton symporter activity"/>
    <property type="evidence" value="ECO:0007669"/>
    <property type="project" value="TreeGrafter"/>
</dbReference>
<dbReference type="InterPro" id="IPR020846">
    <property type="entry name" value="MFS_dom"/>
</dbReference>
<comment type="caution">
    <text evidence="8">The sequence shown here is derived from an EMBL/GenBank/DDBJ whole genome shotgun (WGS) entry which is preliminary data.</text>
</comment>
<name>A0A9P5HFG6_9HYPO</name>
<dbReference type="PANTHER" id="PTHR48022:SF3">
    <property type="entry name" value="HEXOSE TRANSPORTER PROTEIN (AFU_ORTHOLOGUE AFUA_8G04480)-RELATED"/>
    <property type="match status" value="1"/>
</dbReference>
<dbReference type="OrthoDB" id="6133115at2759"/>
<evidence type="ECO:0000256" key="3">
    <source>
        <dbReference type="ARBA" id="ARBA00022692"/>
    </source>
</evidence>
<comment type="subcellular location">
    <subcellularLocation>
        <location evidence="1">Membrane</location>
        <topology evidence="1">Multi-pass membrane protein</topology>
    </subcellularLocation>
</comment>
<gene>
    <name evidence="8" type="ORF">G7Z17_g1153</name>
</gene>
<accession>A0A9P5HFG6</accession>
<reference evidence="8" key="1">
    <citation type="submission" date="2020-03" db="EMBL/GenBank/DDBJ databases">
        <title>Draft Genome Sequence of Cylindrodendrum hubeiense.</title>
        <authorList>
            <person name="Buettner E."/>
            <person name="Kellner H."/>
        </authorList>
    </citation>
    <scope>NUCLEOTIDE SEQUENCE</scope>
    <source>
        <strain evidence="8">IHI 201604</strain>
    </source>
</reference>
<feature type="transmembrane region" description="Helical" evidence="6">
    <location>
        <begin position="279"/>
        <end position="297"/>
    </location>
</feature>
<evidence type="ECO:0000256" key="1">
    <source>
        <dbReference type="ARBA" id="ARBA00004141"/>
    </source>
</evidence>
<evidence type="ECO:0000256" key="5">
    <source>
        <dbReference type="ARBA" id="ARBA00023136"/>
    </source>
</evidence>
<evidence type="ECO:0000313" key="9">
    <source>
        <dbReference type="Proteomes" id="UP000722485"/>
    </source>
</evidence>
<dbReference type="Gene3D" id="1.20.1250.20">
    <property type="entry name" value="MFS general substrate transporter like domains"/>
    <property type="match status" value="2"/>
</dbReference>